<organism evidence="1 2">
    <name type="scientific">Marinobacter adhaerens (strain DSM 23420 / HP15)</name>
    <dbReference type="NCBI Taxonomy" id="225937"/>
    <lineage>
        <taxon>Bacteria</taxon>
        <taxon>Pseudomonadati</taxon>
        <taxon>Pseudomonadota</taxon>
        <taxon>Gammaproteobacteria</taxon>
        <taxon>Pseudomonadales</taxon>
        <taxon>Marinobacteraceae</taxon>
        <taxon>Marinobacter</taxon>
    </lineage>
</organism>
<dbReference type="EMBL" id="CP001978">
    <property type="protein sequence ID" value="ADP97737.1"/>
    <property type="molecule type" value="Genomic_DNA"/>
</dbReference>
<reference evidence="1 2" key="1">
    <citation type="journal article" date="2010" name="Stand. Genomic Sci.">
        <title>Complete genome sequence of Marinobacter adhaerens type strain (HP15), a diatom-interacting marine microorganism.</title>
        <authorList>
            <person name="Gardes A."/>
            <person name="Kaeppel E."/>
            <person name="Shehzad A."/>
            <person name="Seebah S."/>
            <person name="Teeling H."/>
            <person name="Yarza P."/>
            <person name="Glockner F.O."/>
            <person name="Grossart H.P."/>
            <person name="Ullrich M.S."/>
        </authorList>
    </citation>
    <scope>NUCLEOTIDE SEQUENCE [LARGE SCALE GENOMIC DNA]</scope>
    <source>
        <strain evidence="2">DSM 23420 / HP15</strain>
    </source>
</reference>
<gene>
    <name evidence="1" type="ordered locus">HP15_1973</name>
</gene>
<sequence length="39" mass="4335">MIGYCPEYVEVLKSTIGECNADKADARAWNEREATSNAQ</sequence>
<dbReference type="HOGENOM" id="CLU_3312399_0_0_6"/>
<evidence type="ECO:0000313" key="2">
    <source>
        <dbReference type="Proteomes" id="UP000007077"/>
    </source>
</evidence>
<evidence type="ECO:0000313" key="1">
    <source>
        <dbReference type="EMBL" id="ADP97737.1"/>
    </source>
</evidence>
<protein>
    <submittedName>
        <fullName evidence="1">Uncharacterized protein</fullName>
    </submittedName>
</protein>
<dbReference type="KEGG" id="mad:HP15_1973"/>
<dbReference type="PATRIC" id="fig|225937.3.peg.1985"/>
<accession>E4PQL7</accession>
<dbReference type="Proteomes" id="UP000007077">
    <property type="component" value="Chromosome"/>
</dbReference>
<dbReference type="AlphaFoldDB" id="E4PQL7"/>
<reference evidence="2" key="2">
    <citation type="submission" date="2010-02" db="EMBL/GenBank/DDBJ databases">
        <title>Complete genome sequence of Marinobacter adhaerens type strain (HP15).</title>
        <authorList>
            <person name="Gaerdes A.A.M."/>
            <person name="Kaeppel E."/>
            <person name="Shezad A."/>
            <person name="Seebah S."/>
            <person name="Teeling H."/>
            <person name="Yarza P."/>
            <person name="Gloeckner F.O."/>
            <person name="Ullrich M.S."/>
        </authorList>
    </citation>
    <scope>NUCLEOTIDE SEQUENCE [LARGE SCALE GENOMIC DNA]</scope>
    <source>
        <strain evidence="2">DSM 23420 / HP15</strain>
    </source>
</reference>
<name>E4PQL7_MARAH</name>
<proteinExistence type="predicted"/>